<sequence length="263" mass="26165">MTAVVLPGSGSDDRFVRAVFAAPLTALGIPLVAPAPERGGHLIAGYRSALDAALHDTLDPATGKPVGTLLVGGISLGAHVAAAWAAERLGEDPGAANALAGLLLALPAWTGPAGDAPAALAARVTAAQVRRGGVAAAVEQARAGAPPWLAAELARAWQGFGAGLADALDAAAAEPGPTPQALRTLDVPAGIAGLRDDPVHPLARARDWQRLLPRAALVVSALEPFGADPAVLGRAALLGWLRARTSPPGISRDGGAARVSPPG</sequence>
<gene>
    <name evidence="1" type="ORF">HF519_27335</name>
</gene>
<dbReference type="InterPro" id="IPR029058">
    <property type="entry name" value="AB_hydrolase_fold"/>
</dbReference>
<keyword evidence="2" id="KW-1185">Reference proteome</keyword>
<organism evidence="1 2">
    <name type="scientific">Pseudonocardia bannensis</name>
    <dbReference type="NCBI Taxonomy" id="630973"/>
    <lineage>
        <taxon>Bacteria</taxon>
        <taxon>Bacillati</taxon>
        <taxon>Actinomycetota</taxon>
        <taxon>Actinomycetes</taxon>
        <taxon>Pseudonocardiales</taxon>
        <taxon>Pseudonocardiaceae</taxon>
        <taxon>Pseudonocardia</taxon>
    </lineage>
</organism>
<keyword evidence="1" id="KW-0378">Hydrolase</keyword>
<dbReference type="EMBL" id="JAAXKZ010000163">
    <property type="protein sequence ID" value="NMH95204.1"/>
    <property type="molecule type" value="Genomic_DNA"/>
</dbReference>
<proteinExistence type="predicted"/>
<dbReference type="Gene3D" id="3.40.50.1820">
    <property type="entry name" value="alpha/beta hydrolase"/>
    <property type="match status" value="1"/>
</dbReference>
<accession>A0A848DSK0</accession>
<comment type="caution">
    <text evidence="1">The sequence shown here is derived from an EMBL/GenBank/DDBJ whole genome shotgun (WGS) entry which is preliminary data.</text>
</comment>
<dbReference type="GO" id="GO:0016787">
    <property type="term" value="F:hydrolase activity"/>
    <property type="evidence" value="ECO:0007669"/>
    <property type="project" value="UniProtKB-KW"/>
</dbReference>
<reference evidence="1 2" key="1">
    <citation type="submission" date="2020-04" db="EMBL/GenBank/DDBJ databases">
        <authorList>
            <person name="Klaysubun C."/>
            <person name="Duangmal K."/>
            <person name="Lipun K."/>
        </authorList>
    </citation>
    <scope>NUCLEOTIDE SEQUENCE [LARGE SCALE GENOMIC DNA]</scope>
    <source>
        <strain evidence="1 2">DSM 45300</strain>
    </source>
</reference>
<evidence type="ECO:0000313" key="1">
    <source>
        <dbReference type="EMBL" id="NMH95204.1"/>
    </source>
</evidence>
<dbReference type="SUPFAM" id="SSF53474">
    <property type="entry name" value="alpha/beta-Hydrolases"/>
    <property type="match status" value="1"/>
</dbReference>
<protein>
    <submittedName>
        <fullName evidence="1">Alpha/beta hydrolase</fullName>
    </submittedName>
</protein>
<evidence type="ECO:0000313" key="2">
    <source>
        <dbReference type="Proteomes" id="UP000586918"/>
    </source>
</evidence>
<dbReference type="Proteomes" id="UP000586918">
    <property type="component" value="Unassembled WGS sequence"/>
</dbReference>
<dbReference type="AlphaFoldDB" id="A0A848DSK0"/>
<name>A0A848DSK0_9PSEU</name>